<dbReference type="GO" id="GO:0008270">
    <property type="term" value="F:zinc ion binding"/>
    <property type="evidence" value="ECO:0007669"/>
    <property type="project" value="UniProtKB-KW"/>
</dbReference>
<dbReference type="EMBL" id="CAACVG010009240">
    <property type="protein sequence ID" value="VEN52660.1"/>
    <property type="molecule type" value="Genomic_DNA"/>
</dbReference>
<evidence type="ECO:0000256" key="4">
    <source>
        <dbReference type="ARBA" id="ARBA00023125"/>
    </source>
</evidence>
<evidence type="ECO:0000256" key="5">
    <source>
        <dbReference type="PROSITE-ProRule" id="PRU00309"/>
    </source>
</evidence>
<name>A0A653CY28_CALMS</name>
<keyword evidence="4 5" id="KW-0238">DNA-binding</keyword>
<dbReference type="Proteomes" id="UP000410492">
    <property type="component" value="Unassembled WGS sequence"/>
</dbReference>
<dbReference type="SMART" id="SM00980">
    <property type="entry name" value="THAP"/>
    <property type="match status" value="1"/>
</dbReference>
<evidence type="ECO:0000313" key="7">
    <source>
        <dbReference type="EMBL" id="VEN52660.1"/>
    </source>
</evidence>
<dbReference type="PANTHER" id="PTHR47696">
    <property type="entry name" value="THAP DOMAIN-CONTAINING PROTEIN 2"/>
    <property type="match status" value="1"/>
</dbReference>
<feature type="domain" description="THAP-type" evidence="6">
    <location>
        <begin position="1"/>
        <end position="81"/>
    </location>
</feature>
<dbReference type="Pfam" id="PF05485">
    <property type="entry name" value="THAP"/>
    <property type="match status" value="1"/>
</dbReference>
<dbReference type="InterPro" id="IPR026521">
    <property type="entry name" value="THAP2"/>
</dbReference>
<dbReference type="PROSITE" id="PS50950">
    <property type="entry name" value="ZF_THAP"/>
    <property type="match status" value="1"/>
</dbReference>
<organism evidence="7 8">
    <name type="scientific">Callosobruchus maculatus</name>
    <name type="common">Southern cowpea weevil</name>
    <name type="synonym">Pulse bruchid</name>
    <dbReference type="NCBI Taxonomy" id="64391"/>
    <lineage>
        <taxon>Eukaryota</taxon>
        <taxon>Metazoa</taxon>
        <taxon>Ecdysozoa</taxon>
        <taxon>Arthropoda</taxon>
        <taxon>Hexapoda</taxon>
        <taxon>Insecta</taxon>
        <taxon>Pterygota</taxon>
        <taxon>Neoptera</taxon>
        <taxon>Endopterygota</taxon>
        <taxon>Coleoptera</taxon>
        <taxon>Polyphaga</taxon>
        <taxon>Cucujiformia</taxon>
        <taxon>Chrysomeloidea</taxon>
        <taxon>Chrysomelidae</taxon>
        <taxon>Bruchinae</taxon>
        <taxon>Bruchini</taxon>
        <taxon>Callosobruchus</taxon>
    </lineage>
</organism>
<dbReference type="PANTHER" id="PTHR47696:SF1">
    <property type="entry name" value="THAP DOMAIN-CONTAINING PROTEIN 2"/>
    <property type="match status" value="1"/>
</dbReference>
<dbReference type="AlphaFoldDB" id="A0A653CY28"/>
<evidence type="ECO:0000313" key="8">
    <source>
        <dbReference type="Proteomes" id="UP000410492"/>
    </source>
</evidence>
<dbReference type="GO" id="GO:0003677">
    <property type="term" value="F:DNA binding"/>
    <property type="evidence" value="ECO:0007669"/>
    <property type="project" value="UniProtKB-UniRule"/>
</dbReference>
<evidence type="ECO:0000259" key="6">
    <source>
        <dbReference type="PROSITE" id="PS50950"/>
    </source>
</evidence>
<gene>
    <name evidence="7" type="ORF">CALMAC_LOCUS12703</name>
</gene>
<protein>
    <recommendedName>
        <fullName evidence="6">THAP-type domain-containing protein</fullName>
    </recommendedName>
</protein>
<dbReference type="SUPFAM" id="SSF57716">
    <property type="entry name" value="Glucocorticoid receptor-like (DNA-binding domain)"/>
    <property type="match status" value="1"/>
</dbReference>
<keyword evidence="2 5" id="KW-0863">Zinc-finger</keyword>
<keyword evidence="1" id="KW-0479">Metal-binding</keyword>
<evidence type="ECO:0000256" key="1">
    <source>
        <dbReference type="ARBA" id="ARBA00022723"/>
    </source>
</evidence>
<dbReference type="InterPro" id="IPR038441">
    <property type="entry name" value="THAP_Znf_sf"/>
</dbReference>
<dbReference type="OrthoDB" id="6780848at2759"/>
<keyword evidence="8" id="KW-1185">Reference proteome</keyword>
<sequence length="235" mass="27545">MVNSCSAFNCTARYIKGGNLKFHCFPKDAALREKWIRAVRRKDFEPGSRAVLCSKHFEDSDYVQTVMDTKRLKKDAVPSIFDFPAPFNIKRKQRKMSKECHSPIEDSTPQPSTLCGNPPILTEQAKVDEAVPVRINKRRRRDPVLFGDFIEEDLECPIKRKRYWQVSQKVIKQKNASYEIIRQKNRRLINRLKKLNVDVKSKNKLTSKNSGILKERIPDAEKQLQFKWFKFENIS</sequence>
<dbReference type="Gene3D" id="6.20.210.20">
    <property type="entry name" value="THAP domain"/>
    <property type="match status" value="1"/>
</dbReference>
<evidence type="ECO:0000256" key="3">
    <source>
        <dbReference type="ARBA" id="ARBA00022833"/>
    </source>
</evidence>
<dbReference type="InterPro" id="IPR006612">
    <property type="entry name" value="THAP_Znf"/>
</dbReference>
<proteinExistence type="predicted"/>
<accession>A0A653CY28</accession>
<reference evidence="7 8" key="1">
    <citation type="submission" date="2019-01" db="EMBL/GenBank/DDBJ databases">
        <authorList>
            <person name="Sayadi A."/>
        </authorList>
    </citation>
    <scope>NUCLEOTIDE SEQUENCE [LARGE SCALE GENOMIC DNA]</scope>
</reference>
<evidence type="ECO:0000256" key="2">
    <source>
        <dbReference type="ARBA" id="ARBA00022771"/>
    </source>
</evidence>
<dbReference type="SMART" id="SM00692">
    <property type="entry name" value="DM3"/>
    <property type="match status" value="1"/>
</dbReference>
<keyword evidence="3" id="KW-0862">Zinc</keyword>